<name>A0A4Y2GHM3_ARAVE</name>
<evidence type="ECO:0000256" key="1">
    <source>
        <dbReference type="ARBA" id="ARBA00004123"/>
    </source>
</evidence>
<dbReference type="EMBL" id="BGPR01254361">
    <property type="protein sequence ID" value="GBM52095.1"/>
    <property type="molecule type" value="Genomic_DNA"/>
</dbReference>
<dbReference type="InterPro" id="IPR009057">
    <property type="entry name" value="Homeodomain-like_sf"/>
</dbReference>
<evidence type="ECO:0000313" key="4">
    <source>
        <dbReference type="EMBL" id="GBM52095.1"/>
    </source>
</evidence>
<dbReference type="EMBL" id="BGPR01254405">
    <property type="protein sequence ID" value="GBM52231.1"/>
    <property type="molecule type" value="Genomic_DNA"/>
</dbReference>
<reference evidence="3 6" key="1">
    <citation type="journal article" date="2019" name="Sci. Rep.">
        <title>Orb-weaving spider Araneus ventricosus genome elucidates the spidroin gene catalogue.</title>
        <authorList>
            <person name="Kono N."/>
            <person name="Nakamura H."/>
            <person name="Ohtoshi R."/>
            <person name="Moran D.A.P."/>
            <person name="Shinohara A."/>
            <person name="Yoshida Y."/>
            <person name="Fujiwara M."/>
            <person name="Mori M."/>
            <person name="Tomita M."/>
            <person name="Arakawa K."/>
        </authorList>
    </citation>
    <scope>NUCLEOTIDE SEQUENCE [LARGE SCALE GENOMIC DNA]</scope>
</reference>
<evidence type="ECO:0000313" key="6">
    <source>
        <dbReference type="Proteomes" id="UP000499080"/>
    </source>
</evidence>
<sequence>MAIGRLQAGQTQSAVAGALGVSQSVISRLWNRFLETGNVRQISGRGCIRATTHNEDRYLIQTARRNRSMNGTLLQTTPSEDYWYQSFESNCYKPTTSCWFVFH</sequence>
<organism evidence="3 6">
    <name type="scientific">Araneus ventricosus</name>
    <name type="common">Orbweaver spider</name>
    <name type="synonym">Epeira ventricosa</name>
    <dbReference type="NCBI Taxonomy" id="182803"/>
    <lineage>
        <taxon>Eukaryota</taxon>
        <taxon>Metazoa</taxon>
        <taxon>Ecdysozoa</taxon>
        <taxon>Arthropoda</taxon>
        <taxon>Chelicerata</taxon>
        <taxon>Arachnida</taxon>
        <taxon>Araneae</taxon>
        <taxon>Araneomorphae</taxon>
        <taxon>Entelegynae</taxon>
        <taxon>Araneoidea</taxon>
        <taxon>Araneidae</taxon>
        <taxon>Araneus</taxon>
    </lineage>
</organism>
<dbReference type="SUPFAM" id="SSF46689">
    <property type="entry name" value="Homeodomain-like"/>
    <property type="match status" value="1"/>
</dbReference>
<gene>
    <name evidence="5" type="ORF">AVEN_181882_1</name>
    <name evidence="3" type="ORF">AVEN_263830_1</name>
    <name evidence="4" type="ORF">AVEN_57669_1</name>
    <name evidence="2" type="ORF">AVEN_7523_1</name>
</gene>
<evidence type="ECO:0000313" key="3">
    <source>
        <dbReference type="EMBL" id="GBM52038.1"/>
    </source>
</evidence>
<dbReference type="OrthoDB" id="6755115at2759"/>
<keyword evidence="6" id="KW-1185">Reference proteome</keyword>
<dbReference type="CDD" id="cd00093">
    <property type="entry name" value="HTH_XRE"/>
    <property type="match status" value="1"/>
</dbReference>
<evidence type="ECO:0000313" key="2">
    <source>
        <dbReference type="EMBL" id="GBM51998.1"/>
    </source>
</evidence>
<dbReference type="EMBL" id="BGPR01254338">
    <property type="protein sequence ID" value="GBM52038.1"/>
    <property type="molecule type" value="Genomic_DNA"/>
</dbReference>
<comment type="caution">
    <text evidence="3">The sequence shown here is derived from an EMBL/GenBank/DDBJ whole genome shotgun (WGS) entry which is preliminary data.</text>
</comment>
<comment type="subcellular location">
    <subcellularLocation>
        <location evidence="1">Nucleus</location>
    </subcellularLocation>
</comment>
<accession>A0A4Y2GHM3</accession>
<protein>
    <recommendedName>
        <fullName evidence="7">Paired domain-containing protein</fullName>
    </recommendedName>
</protein>
<evidence type="ECO:0008006" key="7">
    <source>
        <dbReference type="Google" id="ProtNLM"/>
    </source>
</evidence>
<dbReference type="AlphaFoldDB" id="A0A4Y2GHM3"/>
<dbReference type="EMBL" id="BGPR01254323">
    <property type="protein sequence ID" value="GBM51998.1"/>
    <property type="molecule type" value="Genomic_DNA"/>
</dbReference>
<dbReference type="InterPro" id="IPR001387">
    <property type="entry name" value="Cro/C1-type_HTH"/>
</dbReference>
<dbReference type="GO" id="GO:0005634">
    <property type="term" value="C:nucleus"/>
    <property type="evidence" value="ECO:0007669"/>
    <property type="project" value="UniProtKB-SubCell"/>
</dbReference>
<proteinExistence type="predicted"/>
<dbReference type="Proteomes" id="UP000499080">
    <property type="component" value="Unassembled WGS sequence"/>
</dbReference>
<evidence type="ECO:0000313" key="5">
    <source>
        <dbReference type="EMBL" id="GBM52231.1"/>
    </source>
</evidence>